<feature type="region of interest" description="Disordered" evidence="2">
    <location>
        <begin position="299"/>
        <end position="344"/>
    </location>
</feature>
<dbReference type="Proteomes" id="UP001141806">
    <property type="component" value="Unassembled WGS sequence"/>
</dbReference>
<dbReference type="PANTHER" id="PTHR35992:SF1">
    <property type="entry name" value="CYTOMATRIX PROTEIN-LIKE PROTEIN"/>
    <property type="match status" value="1"/>
</dbReference>
<feature type="compositionally biased region" description="Basic and acidic residues" evidence="2">
    <location>
        <begin position="324"/>
        <end position="334"/>
    </location>
</feature>
<evidence type="ECO:0000256" key="1">
    <source>
        <dbReference type="SAM" id="Coils"/>
    </source>
</evidence>
<organism evidence="3 4">
    <name type="scientific">Protea cynaroides</name>
    <dbReference type="NCBI Taxonomy" id="273540"/>
    <lineage>
        <taxon>Eukaryota</taxon>
        <taxon>Viridiplantae</taxon>
        <taxon>Streptophyta</taxon>
        <taxon>Embryophyta</taxon>
        <taxon>Tracheophyta</taxon>
        <taxon>Spermatophyta</taxon>
        <taxon>Magnoliopsida</taxon>
        <taxon>Proteales</taxon>
        <taxon>Proteaceae</taxon>
        <taxon>Protea</taxon>
    </lineage>
</organism>
<name>A0A9Q0HD73_9MAGN</name>
<sequence>MASTKGSKVSKDHLQWQKIFNALVHMLQTQQIQLESLVKERSLLQDRIRIQHDRWISDVHILEENISQMKMDISQAGLFRLVEAAKSDLMVGLKHREVFLCKLKLGHAETDLKDVKLWVDCLTHKCSEKKEGSQLKIKGTDKGKEGRGDEYSKQEEQRSSNVVDGESRKLKHAQEKLTSENNPEVSALLAERNFLWNQFKKMENDYNSFIKSKQIEVHQANQNIEKLLASMEELQLSNIEKDETILMLRTDLAKLVADMEHSNKENTRLSSEIESLRNLQSASVTPVLNRCMVEPSTCSLRPNNTSKDRRLPVKKNSAGSHSLDSMKESEEGCRKSSKIRHVEAISTPETPRLFSSTFKVPKLKRPRFG</sequence>
<proteinExistence type="predicted"/>
<accession>A0A9Q0HD73</accession>
<feature type="coiled-coil region" evidence="1">
    <location>
        <begin position="210"/>
        <end position="279"/>
    </location>
</feature>
<keyword evidence="1" id="KW-0175">Coiled coil</keyword>
<reference evidence="3" key="1">
    <citation type="journal article" date="2023" name="Plant J.">
        <title>The genome of the king protea, Protea cynaroides.</title>
        <authorList>
            <person name="Chang J."/>
            <person name="Duong T.A."/>
            <person name="Schoeman C."/>
            <person name="Ma X."/>
            <person name="Roodt D."/>
            <person name="Barker N."/>
            <person name="Li Z."/>
            <person name="Van de Peer Y."/>
            <person name="Mizrachi E."/>
        </authorList>
    </citation>
    <scope>NUCLEOTIDE SEQUENCE</scope>
    <source>
        <tissue evidence="3">Young leaves</tissue>
    </source>
</reference>
<dbReference type="PANTHER" id="PTHR35992">
    <property type="entry name" value="CYTOMATRIX PROTEIN-LIKE PROTEIN"/>
    <property type="match status" value="1"/>
</dbReference>
<feature type="region of interest" description="Disordered" evidence="2">
    <location>
        <begin position="135"/>
        <end position="180"/>
    </location>
</feature>
<evidence type="ECO:0000256" key="2">
    <source>
        <dbReference type="SAM" id="MobiDB-lite"/>
    </source>
</evidence>
<dbReference type="AlphaFoldDB" id="A0A9Q0HD73"/>
<comment type="caution">
    <text evidence="3">The sequence shown here is derived from an EMBL/GenBank/DDBJ whole genome shotgun (WGS) entry which is preliminary data.</text>
</comment>
<feature type="compositionally biased region" description="Basic and acidic residues" evidence="2">
    <location>
        <begin position="135"/>
        <end position="158"/>
    </location>
</feature>
<dbReference type="EMBL" id="JAMYWD010000008">
    <property type="protein sequence ID" value="KAJ4964446.1"/>
    <property type="molecule type" value="Genomic_DNA"/>
</dbReference>
<keyword evidence="4" id="KW-1185">Reference proteome</keyword>
<evidence type="ECO:0000313" key="4">
    <source>
        <dbReference type="Proteomes" id="UP001141806"/>
    </source>
</evidence>
<protein>
    <submittedName>
        <fullName evidence="3">Uncharacterized protein</fullName>
    </submittedName>
</protein>
<evidence type="ECO:0000313" key="3">
    <source>
        <dbReference type="EMBL" id="KAJ4964446.1"/>
    </source>
</evidence>
<dbReference type="OrthoDB" id="1921280at2759"/>
<feature type="compositionally biased region" description="Basic and acidic residues" evidence="2">
    <location>
        <begin position="165"/>
        <end position="178"/>
    </location>
</feature>
<gene>
    <name evidence="3" type="ORF">NE237_024385</name>
</gene>